<proteinExistence type="predicted"/>
<organism evidence="2 3">
    <name type="scientific">Clostridium gasigenes</name>
    <dbReference type="NCBI Taxonomy" id="94869"/>
    <lineage>
        <taxon>Bacteria</taxon>
        <taxon>Bacillati</taxon>
        <taxon>Bacillota</taxon>
        <taxon>Clostridia</taxon>
        <taxon>Eubacteriales</taxon>
        <taxon>Clostridiaceae</taxon>
        <taxon>Clostridium</taxon>
    </lineage>
</organism>
<name>A0A1H0N6A8_9CLOT</name>
<keyword evidence="3" id="KW-1185">Reference proteome</keyword>
<dbReference type="EMBL" id="FNJM01000001">
    <property type="protein sequence ID" value="SDO87890.1"/>
    <property type="molecule type" value="Genomic_DNA"/>
</dbReference>
<dbReference type="RefSeq" id="WP_175490752.1">
    <property type="nucleotide sequence ID" value="NZ_FNJM01000001.1"/>
</dbReference>
<protein>
    <submittedName>
        <fullName evidence="2">Toxin 50</fullName>
    </submittedName>
</protein>
<dbReference type="Pfam" id="PF15542">
    <property type="entry name" value="Ntox50"/>
    <property type="match status" value="1"/>
</dbReference>
<gene>
    <name evidence="2" type="ORF">SAMN04488529_101695</name>
</gene>
<dbReference type="AlphaFoldDB" id="A0A1H0N6A8"/>
<accession>A0A1H0N6A8</accession>
<evidence type="ECO:0000313" key="3">
    <source>
        <dbReference type="Proteomes" id="UP000198597"/>
    </source>
</evidence>
<dbReference type="STRING" id="94869.SAMN04488529_101695"/>
<dbReference type="InterPro" id="IPR029100">
    <property type="entry name" value="Ntox50"/>
</dbReference>
<feature type="domain" description="Bacterial toxin 50" evidence="1">
    <location>
        <begin position="350"/>
        <end position="447"/>
    </location>
</feature>
<evidence type="ECO:0000259" key="1">
    <source>
        <dbReference type="Pfam" id="PF15542"/>
    </source>
</evidence>
<evidence type="ECO:0000313" key="2">
    <source>
        <dbReference type="EMBL" id="SDO87890.1"/>
    </source>
</evidence>
<reference evidence="2 3" key="1">
    <citation type="submission" date="2016-10" db="EMBL/GenBank/DDBJ databases">
        <authorList>
            <person name="de Groot N.N."/>
        </authorList>
    </citation>
    <scope>NUCLEOTIDE SEQUENCE [LARGE SCALE GENOMIC DNA]</scope>
    <source>
        <strain evidence="2 3">DSM 12272</strain>
    </source>
</reference>
<sequence length="450" mass="51513">MNEYQKRILKGRKDFSKLMQQQEEELLNIYEEASKQISRKLSKAKSGGLTQRYLSELNISIYRYTLELRTNLSKSITDGMLASSQIVSTTQAEYFNIIAPTQDINSKFNKMFALLPDRITKQLIGTNYYSDGKTLDKRLWDITSKNSKDIDRLIKINIAKGTNAKDLANELDSYINPKSRVIPKTLESGMSKNIAYQAQRLARTSLTHANTETYIQGSKMNPFCEGLKWNLSPSHSTRMHGKIDICDEYAGRVFKVKETPIQHPNCLCYLTQEVMDTDKARDELIDWVNGEDNPKLDKWLNDYGEEFGIDKNESKISNKLFESKEENSGIIDTEESIKENIKKGKYPLDINVQAQNKHIRGTNQYIEGRSLLTISIDEAQELINEYSGIGIPIIIDGEWKNKERIIENDKIIGVCKDSEGESSDTSNFMIHYNYSNKKQKQGTHIVPSKP</sequence>
<dbReference type="Proteomes" id="UP000198597">
    <property type="component" value="Unassembled WGS sequence"/>
</dbReference>